<accession>A0A4P9WTF0</accession>
<evidence type="ECO:0000313" key="2">
    <source>
        <dbReference type="Proteomes" id="UP000269721"/>
    </source>
</evidence>
<reference evidence="2" key="1">
    <citation type="journal article" date="2018" name="Nat. Microbiol.">
        <title>Leveraging single-cell genomics to expand the fungal tree of life.</title>
        <authorList>
            <person name="Ahrendt S.R."/>
            <person name="Quandt C.A."/>
            <person name="Ciobanu D."/>
            <person name="Clum A."/>
            <person name="Salamov A."/>
            <person name="Andreopoulos B."/>
            <person name="Cheng J.F."/>
            <person name="Woyke T."/>
            <person name="Pelin A."/>
            <person name="Henrissat B."/>
            <person name="Reynolds N.K."/>
            <person name="Benny G.L."/>
            <person name="Smith M.E."/>
            <person name="James T.Y."/>
            <person name="Grigoriev I.V."/>
        </authorList>
    </citation>
    <scope>NUCLEOTIDE SEQUENCE [LARGE SCALE GENOMIC DNA]</scope>
</reference>
<sequence>MSSPHPIVQEGRNRLIRFVDQGLSFNGLIEYLQTLPSCLKDSDRVEDSARMQTSRFDERRIKLRSLVPGWERKFVYITTDEDKEKIQKSCAGLPNRDGFLFCMLDLDEKIFPWQIESGYSGRMIGANLVVRLWMTDQMVLEFSEWSERSYTPVEWEQLSRFGDFSDEDLQTVVIGPVVMHTSTACGTEVCFTDHDMYGQDVETSGGPWYEYEDFMPYTDCNCEISRLDCGDRIEIARDDLLKGCSKVKLLVGGSSNIGPLCIVEFKDAKDGSTPRICVIDGRDQTLPMTICPIKRPENIANGIWIDMLLTTDYLFENTNLLTKRKISRMSEEKSLLRLSAEFDAMLMEVREVQRTAPFLSIRTLETCVMWKDVCKDFKSLVDVPVEPSIMVAGCGRNVEILLHRLQQLSSNRTLSSLVPFPGDIYNHNKIFFHGNLEELIPSGAIGGWILLSGYGLERGRAHGYGLEREHEQGYWYENGGLETLQECAKYRKMDGVQHPIIQWNMDVRLEDPPIQKYEDGWLYVIYGMPSTHILKFLVEKVIPLCKTILSPFNKIVVQGAGRDSVPDV</sequence>
<proteinExistence type="predicted"/>
<organism evidence="1 2">
    <name type="scientific">Blyttiomyces helicus</name>
    <dbReference type="NCBI Taxonomy" id="388810"/>
    <lineage>
        <taxon>Eukaryota</taxon>
        <taxon>Fungi</taxon>
        <taxon>Fungi incertae sedis</taxon>
        <taxon>Chytridiomycota</taxon>
        <taxon>Chytridiomycota incertae sedis</taxon>
        <taxon>Chytridiomycetes</taxon>
        <taxon>Chytridiomycetes incertae sedis</taxon>
        <taxon>Blyttiomyces</taxon>
    </lineage>
</organism>
<dbReference type="AlphaFoldDB" id="A0A4P9WTF0"/>
<protein>
    <submittedName>
        <fullName evidence="1">Uncharacterized protein</fullName>
    </submittedName>
</protein>
<dbReference type="EMBL" id="KZ993849">
    <property type="protein sequence ID" value="RKO94630.1"/>
    <property type="molecule type" value="Genomic_DNA"/>
</dbReference>
<gene>
    <name evidence="1" type="ORF">BDK51DRAFT_29626</name>
</gene>
<name>A0A4P9WTF0_9FUNG</name>
<keyword evidence="2" id="KW-1185">Reference proteome</keyword>
<dbReference type="Proteomes" id="UP000269721">
    <property type="component" value="Unassembled WGS sequence"/>
</dbReference>
<evidence type="ECO:0000313" key="1">
    <source>
        <dbReference type="EMBL" id="RKO94630.1"/>
    </source>
</evidence>